<name>A0A8H8D2K7_AJECA</name>
<organism evidence="1 2">
    <name type="scientific">Ajellomyces capsulatus</name>
    <name type="common">Darling's disease fungus</name>
    <name type="synonym">Histoplasma capsulatum</name>
    <dbReference type="NCBI Taxonomy" id="5037"/>
    <lineage>
        <taxon>Eukaryota</taxon>
        <taxon>Fungi</taxon>
        <taxon>Dikarya</taxon>
        <taxon>Ascomycota</taxon>
        <taxon>Pezizomycotina</taxon>
        <taxon>Eurotiomycetes</taxon>
        <taxon>Eurotiomycetidae</taxon>
        <taxon>Onygenales</taxon>
        <taxon>Ajellomycetaceae</taxon>
        <taxon>Histoplasma</taxon>
    </lineage>
</organism>
<evidence type="ECO:0000313" key="1">
    <source>
        <dbReference type="EMBL" id="KAG5298744.1"/>
    </source>
</evidence>
<accession>A0A8H8D2K7</accession>
<dbReference type="AlphaFoldDB" id="A0A8H8D2K7"/>
<proteinExistence type="predicted"/>
<reference evidence="1 2" key="1">
    <citation type="submission" date="2021-01" db="EMBL/GenBank/DDBJ databases">
        <title>Chromosome-level genome assembly of a human fungal pathogen reveals clustering of transcriptionally co-regulated genes.</title>
        <authorList>
            <person name="Voorhies M."/>
            <person name="Cohen S."/>
            <person name="Shea T.P."/>
            <person name="Petrus S."/>
            <person name="Munoz J.F."/>
            <person name="Poplawski S."/>
            <person name="Goldman W.E."/>
            <person name="Michael T."/>
            <person name="Cuomo C.A."/>
            <person name="Sil A."/>
            <person name="Beyhan S."/>
        </authorList>
    </citation>
    <scope>NUCLEOTIDE SEQUENCE [LARGE SCALE GENOMIC DNA]</scope>
    <source>
        <strain evidence="1 2">G184AR</strain>
    </source>
</reference>
<comment type="caution">
    <text evidence="1">The sequence shown here is derived from an EMBL/GenBank/DDBJ whole genome shotgun (WGS) entry which is preliminary data.</text>
</comment>
<dbReference type="EMBL" id="JAEVHI010000002">
    <property type="protein sequence ID" value="KAG5298744.1"/>
    <property type="molecule type" value="Genomic_DNA"/>
</dbReference>
<dbReference type="Proteomes" id="UP000670092">
    <property type="component" value="Unassembled WGS sequence"/>
</dbReference>
<dbReference type="VEuPathDB" id="FungiDB:I7I52_08806"/>
<protein>
    <submittedName>
        <fullName evidence="1">Uncharacterized protein</fullName>
    </submittedName>
</protein>
<sequence>MCNFPIPEENDQFASKSFCFLILQILASPLYRFTSFGRTTSYTRAMGTVKKRDLSCYPCFLRLQVSMPTRIVETLFLNIYTHHTEYAVNTIAHTKALAQTVIPSSSNRWSQVMSFHTKHTLSKATITFL</sequence>
<evidence type="ECO:0000313" key="2">
    <source>
        <dbReference type="Proteomes" id="UP000670092"/>
    </source>
</evidence>
<gene>
    <name evidence="1" type="ORF">I7I52_08806</name>
</gene>